<evidence type="ECO:0000313" key="95">
    <source>
        <dbReference type="Proteomes" id="UP000034578"/>
    </source>
</evidence>
<evidence type="ECO:0000313" key="4">
    <source>
        <dbReference type="EMBL" id="KKG06709.1"/>
    </source>
</evidence>
<dbReference type="EMBL" id="JJQW01000039">
    <property type="protein sequence ID" value="KKH89459.1"/>
    <property type="molecule type" value="Genomic_DNA"/>
</dbReference>
<dbReference type="Proteomes" id="UP000034450">
    <property type="component" value="Unassembled WGS sequence"/>
</dbReference>
<dbReference type="Proteomes" id="UP000033885">
    <property type="component" value="Unassembled WGS sequence"/>
</dbReference>
<dbReference type="EMBL" id="JJQQ01000154">
    <property type="protein sequence ID" value="KKH64202.1"/>
    <property type="molecule type" value="Genomic_DNA"/>
</dbReference>
<evidence type="ECO:0000313" key="102">
    <source>
        <dbReference type="Proteomes" id="UP000034733"/>
    </source>
</evidence>
<evidence type="ECO:0000313" key="76">
    <source>
        <dbReference type="Proteomes" id="UP000034152"/>
    </source>
</evidence>
<dbReference type="EMBL" id="JJOU01000009">
    <property type="protein sequence ID" value="KKG19446.1"/>
    <property type="molecule type" value="Genomic_DNA"/>
</dbReference>
<keyword evidence="1" id="KW-0472">Membrane</keyword>
<name>A0A0F8P0H3_METMZ</name>
<evidence type="ECO:0000313" key="37">
    <source>
        <dbReference type="EMBL" id="KKH33019.1"/>
    </source>
</evidence>
<evidence type="ECO:0000313" key="7">
    <source>
        <dbReference type="EMBL" id="KKG30480.1"/>
    </source>
</evidence>
<evidence type="ECO:0000313" key="106">
    <source>
        <dbReference type="Proteomes" id="UP000034842"/>
    </source>
</evidence>
<dbReference type="EMBL" id="JJQH01000146">
    <property type="protein sequence ID" value="KKH37023.1"/>
    <property type="molecule type" value="Genomic_DNA"/>
</dbReference>
<evidence type="ECO:0000313" key="96">
    <source>
        <dbReference type="Proteomes" id="UP000034597"/>
    </source>
</evidence>
<dbReference type="Proteomes" id="UP000034578">
    <property type="component" value="Unassembled WGS sequence"/>
</dbReference>
<dbReference type="EMBL" id="JJOR01000155">
    <property type="protein sequence ID" value="KKF99779.1"/>
    <property type="molecule type" value="Genomic_DNA"/>
</dbReference>
<dbReference type="EMBL" id="JJPN01000112">
    <property type="protein sequence ID" value="KKG70619.1"/>
    <property type="molecule type" value="Genomic_DNA"/>
</dbReference>
<dbReference type="Proteomes" id="UP000033835">
    <property type="component" value="Unassembled WGS sequence"/>
</dbReference>
<reference evidence="58 113" key="2">
    <citation type="submission" date="2018-05" db="EMBL/GenBank/DDBJ databases">
        <title>Methanosarcina gilichinskyana sp. nov., a novel methanogenic archaeon isolated from Holocene permafrost, North East Russia.</title>
        <authorList>
            <person name="Oshurkova V."/>
            <person name="Meer M."/>
            <person name="Bochkareva O."/>
            <person name="Shcherbakova V."/>
        </authorList>
    </citation>
    <scope>NUCLEOTIDE SEQUENCE [LARGE SCALE GENOMIC DNA]</scope>
    <source>
        <strain evidence="58 113">JL01</strain>
    </source>
</reference>
<evidence type="ECO:0000313" key="94">
    <source>
        <dbReference type="Proteomes" id="UP000034577"/>
    </source>
</evidence>
<dbReference type="Proteomes" id="UP000034259">
    <property type="component" value="Unassembled WGS sequence"/>
</dbReference>
<dbReference type="Proteomes" id="UP000033889">
    <property type="component" value="Unassembled WGS sequence"/>
</dbReference>
<dbReference type="Proteomes" id="UP000034021">
    <property type="component" value="Unassembled WGS sequence"/>
</dbReference>
<dbReference type="Proteomes" id="UP000034667">
    <property type="component" value="Unassembled WGS sequence"/>
</dbReference>
<dbReference type="Proteomes" id="UP000033933">
    <property type="component" value="Unassembled WGS sequence"/>
</dbReference>
<evidence type="ECO:0000313" key="49">
    <source>
        <dbReference type="EMBL" id="KKH75275.1"/>
    </source>
</evidence>
<dbReference type="EMBL" id="CP042908">
    <property type="protein sequence ID" value="QIB92941.1"/>
    <property type="molecule type" value="Genomic_DNA"/>
</dbReference>
<accession>A0A0F8P0H3</accession>
<evidence type="ECO:0000313" key="17">
    <source>
        <dbReference type="EMBL" id="KKG66527.1"/>
    </source>
</evidence>
<dbReference type="EMBL" id="JJPZ01000159">
    <property type="protein sequence ID" value="KKH06307.1"/>
    <property type="molecule type" value="Genomic_DNA"/>
</dbReference>
<dbReference type="EMBL" id="JJPA01000216">
    <property type="protein sequence ID" value="KKG28009.1"/>
    <property type="molecule type" value="Genomic_DNA"/>
</dbReference>
<evidence type="ECO:0000313" key="5">
    <source>
        <dbReference type="EMBL" id="KKG19446.1"/>
    </source>
</evidence>
<dbReference type="Proteomes" id="UP000033814">
    <property type="component" value="Unassembled WGS sequence"/>
</dbReference>
<dbReference type="EMBL" id="JJQD01000109">
    <property type="protein sequence ID" value="KKH27795.1"/>
    <property type="molecule type" value="Genomic_DNA"/>
</dbReference>
<dbReference type="EMBL" id="JJOS01000101">
    <property type="protein sequence ID" value="KKG00671.1"/>
    <property type="molecule type" value="Genomic_DNA"/>
</dbReference>
<dbReference type="EMBL" id="JJQR01000116">
    <property type="protein sequence ID" value="KKH73281.1"/>
    <property type="molecule type" value="Genomic_DNA"/>
</dbReference>
<dbReference type="Proteomes" id="UP000034577">
    <property type="component" value="Unassembled WGS sequence"/>
</dbReference>
<gene>
    <name evidence="58" type="ORF">DKM28_09595</name>
    <name evidence="7" type="ORF">DU30_00945</name>
    <name evidence="2" type="ORF">DU31_18765</name>
    <name evidence="15" type="ORF">DU33_13410</name>
    <name evidence="5" type="ORF">DU34_15940</name>
    <name evidence="9" type="ORF">DU35_01410</name>
    <name evidence="13" type="ORF">DU36_15605</name>
    <name evidence="36" type="ORF">DU37_13810</name>
    <name evidence="12" type="ORF">DU38_15150</name>
    <name evidence="11" type="ORF">DU39_15700</name>
    <name evidence="4" type="ORF">DU40_18430</name>
    <name evidence="10" type="ORF">DU41_15375</name>
    <name evidence="31" type="ORF">DU42_01080</name>
    <name evidence="20" type="ORF">DU43_01135</name>
    <name evidence="32" type="ORF">DU44_19535</name>
    <name evidence="14" type="ORF">DU45_13130</name>
    <name evidence="18" type="ORF">DU46_02835</name>
    <name evidence="3" type="ORF">DU47_19970</name>
    <name evidence="34" type="ORF">DU48_00630</name>
    <name evidence="8" type="ORF">DU49_16035</name>
    <name evidence="39" type="ORF">DU50_18540</name>
    <name evidence="29" type="ORF">DU51_00110</name>
    <name evidence="6" type="ORF">DU52_00455</name>
    <name evidence="40" type="ORF">DU54_14900</name>
    <name evidence="22" type="ORF">DU55_12790</name>
    <name evidence="26" type="ORF">DU56_13165</name>
    <name evidence="23" type="ORF">DU57_00460</name>
    <name evidence="35" type="ORF">DU58_13110</name>
    <name evidence="24" type="ORF">DU59_02785</name>
    <name evidence="37" type="ORF">DU60_15470</name>
    <name evidence="21" type="ORF">DU61_03185</name>
    <name evidence="30" type="ORF">DU62_02835</name>
    <name evidence="19" type="ORF">DU63_01275</name>
    <name evidence="17" type="ORF">DU64_12255</name>
    <name evidence="33" type="ORF">DU65_02435</name>
    <name evidence="27" type="ORF">DU66_12500</name>
    <name evidence="16" type="ORF">DU67_16760</name>
    <name evidence="28" type="ORF">DU68_12710</name>
    <name evidence="25" type="ORF">DU69_19505</name>
    <name evidence="38" type="ORF">DU71_15075</name>
    <name evidence="41" type="ORF">DU72_07490</name>
    <name evidence="45" type="ORF">DU73_05250</name>
    <name evidence="44" type="ORF">DU74_02625</name>
    <name evidence="47" type="ORF">DU75_19700</name>
    <name evidence="43" type="ORF">DU76_18695</name>
    <name evidence="49" type="ORF">DU77_15735</name>
    <name evidence="50" type="ORF">DU78_04595</name>
    <name evidence="54" type="ORF">DU79_17620</name>
    <name evidence="51" type="ORF">DU80_02075</name>
    <name evidence="57" type="ORF">DU81_15465</name>
    <name evidence="52" type="ORF">DU82_00790</name>
    <name evidence="56" type="ORF">DU83_15430</name>
    <name evidence="55" type="ORF">DU84_15545</name>
    <name evidence="42" type="ORF">DU85_03070</name>
    <name evidence="48" type="ORF">DU86_01105</name>
    <name evidence="46" type="ORF">DU87_13230</name>
    <name evidence="53" type="ORF">DU88_14845</name>
    <name evidence="59" type="ORF">FQU78_16185</name>
</gene>
<evidence type="ECO:0000313" key="15">
    <source>
        <dbReference type="EMBL" id="KKG57492.1"/>
    </source>
</evidence>
<dbReference type="EMBL" id="JJPP01000073">
    <property type="protein sequence ID" value="KKG79924.1"/>
    <property type="molecule type" value="Genomic_DNA"/>
</dbReference>
<evidence type="ECO:0000313" key="13">
    <source>
        <dbReference type="EMBL" id="KKG56318.1"/>
    </source>
</evidence>
<dbReference type="Proteomes" id="UP000034151">
    <property type="component" value="Unassembled WGS sequence"/>
</dbReference>
<evidence type="ECO:0000313" key="80">
    <source>
        <dbReference type="Proteomes" id="UP000034232"/>
    </source>
</evidence>
<dbReference type="EMBL" id="JJOT01000002">
    <property type="protein sequence ID" value="KKG06709.1"/>
    <property type="molecule type" value="Genomic_DNA"/>
</dbReference>
<dbReference type="Proteomes" id="UP000034547">
    <property type="component" value="Unassembled WGS sequence"/>
</dbReference>
<evidence type="ECO:0000313" key="109">
    <source>
        <dbReference type="Proteomes" id="UP000034925"/>
    </source>
</evidence>
<organism evidence="41 83">
    <name type="scientific">Methanosarcina mazei</name>
    <name type="common">Methanosarcina frisia</name>
    <dbReference type="NCBI Taxonomy" id="2209"/>
    <lineage>
        <taxon>Archaea</taxon>
        <taxon>Methanobacteriati</taxon>
        <taxon>Methanobacteriota</taxon>
        <taxon>Stenosarchaea group</taxon>
        <taxon>Methanomicrobia</taxon>
        <taxon>Methanosarcinales</taxon>
        <taxon>Methanosarcinaceae</taxon>
        <taxon>Methanosarcina</taxon>
    </lineage>
</organism>
<evidence type="ECO:0000313" key="54">
    <source>
        <dbReference type="EMBL" id="KKH90922.1"/>
    </source>
</evidence>
<evidence type="ECO:0000313" key="8">
    <source>
        <dbReference type="EMBL" id="KKG35422.1"/>
    </source>
</evidence>
<dbReference type="Proteomes" id="UP000034921">
    <property type="component" value="Unassembled WGS sequence"/>
</dbReference>
<dbReference type="EMBL" id="JJQP01000258">
    <property type="protein sequence ID" value="KKH62350.1"/>
    <property type="molecule type" value="Genomic_DNA"/>
</dbReference>
<dbReference type="EMBL" id="JJPE01000162">
    <property type="protein sequence ID" value="KKG39715.1"/>
    <property type="molecule type" value="Genomic_DNA"/>
</dbReference>
<evidence type="ECO:0000313" key="71">
    <source>
        <dbReference type="Proteomes" id="UP000034047"/>
    </source>
</evidence>
<protein>
    <submittedName>
        <fullName evidence="41">Uncharacterized protein</fullName>
    </submittedName>
</protein>
<dbReference type="Proteomes" id="UP000034188">
    <property type="component" value="Unassembled WGS sequence"/>
</dbReference>
<evidence type="ECO:0000313" key="79">
    <source>
        <dbReference type="Proteomes" id="UP000034227"/>
    </source>
</evidence>
<evidence type="ECO:0000313" key="16">
    <source>
        <dbReference type="EMBL" id="KKG64823.1"/>
    </source>
</evidence>
<evidence type="ECO:0000313" key="78">
    <source>
        <dbReference type="Proteomes" id="UP000034195"/>
    </source>
</evidence>
<evidence type="ECO:0000313" key="11">
    <source>
        <dbReference type="EMBL" id="KKG44008.1"/>
    </source>
</evidence>
<proteinExistence type="predicted"/>
<dbReference type="EMBL" id="JJPY01000108">
    <property type="protein sequence ID" value="KKH05863.1"/>
    <property type="molecule type" value="Genomic_DNA"/>
</dbReference>
<dbReference type="Proteomes" id="UP000034668">
    <property type="component" value="Unassembled WGS sequence"/>
</dbReference>
<evidence type="ECO:0000313" key="46">
    <source>
        <dbReference type="EMBL" id="KKH64202.1"/>
    </source>
</evidence>
<dbReference type="EMBL" id="JJQE01000005">
    <property type="protein sequence ID" value="KKH33019.1"/>
    <property type="molecule type" value="Genomic_DNA"/>
</dbReference>
<dbReference type="Proteomes" id="UP000034950">
    <property type="component" value="Unassembled WGS sequence"/>
</dbReference>
<dbReference type="EMBL" id="JJQM01000043">
    <property type="protein sequence ID" value="KKH57273.1"/>
    <property type="molecule type" value="Genomic_DNA"/>
</dbReference>
<evidence type="ECO:0000313" key="97">
    <source>
        <dbReference type="Proteomes" id="UP000034657"/>
    </source>
</evidence>
<dbReference type="Proteomes" id="UP000034064">
    <property type="component" value="Unassembled WGS sequence"/>
</dbReference>
<dbReference type="Proteomes" id="UP000034468">
    <property type="component" value="Unassembled WGS sequence"/>
</dbReference>
<evidence type="ECO:0000313" key="44">
    <source>
        <dbReference type="EMBL" id="KKH59171.1"/>
    </source>
</evidence>
<evidence type="ECO:0000313" key="2">
    <source>
        <dbReference type="EMBL" id="KKF99779.1"/>
    </source>
</evidence>
<dbReference type="Proteomes" id="UP000300067">
    <property type="component" value="Chromosome"/>
</dbReference>
<evidence type="ECO:0000313" key="74">
    <source>
        <dbReference type="Proteomes" id="UP000034142"/>
    </source>
</evidence>
<dbReference type="Proteomes" id="UP000034232">
    <property type="component" value="Unassembled WGS sequence"/>
</dbReference>
<evidence type="ECO:0000313" key="69">
    <source>
        <dbReference type="Proteomes" id="UP000034021"/>
    </source>
</evidence>
<evidence type="ECO:0000313" key="52">
    <source>
        <dbReference type="EMBL" id="KKH83593.1"/>
    </source>
</evidence>
<dbReference type="Proteomes" id="UP000034387">
    <property type="component" value="Unassembled WGS sequence"/>
</dbReference>
<dbReference type="Proteomes" id="UP000034672">
    <property type="component" value="Unassembled WGS sequence"/>
</dbReference>
<dbReference type="EMBL" id="JJPF01000053">
    <property type="protein sequence ID" value="KKG44008.1"/>
    <property type="molecule type" value="Genomic_DNA"/>
</dbReference>
<dbReference type="EMBL" id="JJQV01000066">
    <property type="protein sequence ID" value="KKH83593.1"/>
    <property type="molecule type" value="Genomic_DNA"/>
</dbReference>
<dbReference type="EMBL" id="JJPL01000074">
    <property type="protein sequence ID" value="KKG64823.1"/>
    <property type="molecule type" value="Genomic_DNA"/>
</dbReference>
<evidence type="ECO:0000313" key="67">
    <source>
        <dbReference type="Proteomes" id="UP000033987"/>
    </source>
</evidence>
<evidence type="ECO:0000313" key="100">
    <source>
        <dbReference type="Proteomes" id="UP000034672"/>
    </source>
</evidence>
<evidence type="ECO:0000313" key="93">
    <source>
        <dbReference type="Proteomes" id="UP000034547"/>
    </source>
</evidence>
<evidence type="ECO:0000313" key="87">
    <source>
        <dbReference type="Proteomes" id="UP000034387"/>
    </source>
</evidence>
<keyword evidence="95" id="KW-1185">Reference proteome</keyword>
<evidence type="ECO:0000313" key="89">
    <source>
        <dbReference type="Proteomes" id="UP000034409"/>
    </source>
</evidence>
<dbReference type="EMBL" id="JJPB01000002">
    <property type="protein sequence ID" value="KKG35422.1"/>
    <property type="molecule type" value="Genomic_DNA"/>
</dbReference>
<evidence type="ECO:0000313" key="63">
    <source>
        <dbReference type="Proteomes" id="UP000033878"/>
    </source>
</evidence>
<evidence type="ECO:0000313" key="34">
    <source>
        <dbReference type="EMBL" id="KKH22686.1"/>
    </source>
</evidence>
<evidence type="ECO:0000313" key="32">
    <source>
        <dbReference type="EMBL" id="KKH16821.1"/>
    </source>
</evidence>
<evidence type="ECO:0000313" key="45">
    <source>
        <dbReference type="EMBL" id="KKH62350.1"/>
    </source>
</evidence>
<evidence type="ECO:0000313" key="81">
    <source>
        <dbReference type="Proteomes" id="UP000034243"/>
    </source>
</evidence>
<evidence type="ECO:0000313" key="62">
    <source>
        <dbReference type="Proteomes" id="UP000033864"/>
    </source>
</evidence>
<dbReference type="EMBL" id="JJPJ01000010">
    <property type="protein sequence ID" value="KKG66527.1"/>
    <property type="molecule type" value="Genomic_DNA"/>
</dbReference>
<dbReference type="EMBL" id="JJQG01000057">
    <property type="protein sequence ID" value="KKH40206.1"/>
    <property type="molecule type" value="Genomic_DNA"/>
</dbReference>
<dbReference type="Proteomes" id="UP000034409">
    <property type="component" value="Unassembled WGS sequence"/>
</dbReference>
<evidence type="ECO:0000313" key="84">
    <source>
        <dbReference type="Proteomes" id="UP000034279"/>
    </source>
</evidence>
<dbReference type="EMBL" id="JJPD01000186">
    <property type="protein sequence ID" value="KKG36854.1"/>
    <property type="molecule type" value="Genomic_DNA"/>
</dbReference>
<dbReference type="PATRIC" id="fig|2209.39.peg.3427"/>
<dbReference type="Proteomes" id="UP000034074">
    <property type="component" value="Unassembled WGS sequence"/>
</dbReference>
<evidence type="ECO:0000313" key="101">
    <source>
        <dbReference type="Proteomes" id="UP000034692"/>
    </source>
</evidence>
<evidence type="ECO:0000313" key="113">
    <source>
        <dbReference type="Proteomes" id="UP000300067"/>
    </source>
</evidence>
<evidence type="ECO:0000313" key="66">
    <source>
        <dbReference type="Proteomes" id="UP000033933"/>
    </source>
</evidence>
<evidence type="ECO:0000313" key="3">
    <source>
        <dbReference type="EMBL" id="KKG00671.1"/>
    </source>
</evidence>
<evidence type="ECO:0000313" key="77">
    <source>
        <dbReference type="Proteomes" id="UP000034188"/>
    </source>
</evidence>
<dbReference type="EMBL" id="JJPH01000003">
    <property type="protein sequence ID" value="KKG56318.1"/>
    <property type="molecule type" value="Genomic_DNA"/>
</dbReference>
<dbReference type="EMBL" id="JJRA01000020">
    <property type="protein sequence ID" value="KKI06062.1"/>
    <property type="molecule type" value="Genomic_DNA"/>
</dbReference>
<evidence type="ECO:0000313" key="36">
    <source>
        <dbReference type="EMBL" id="KKH32961.1"/>
    </source>
</evidence>
<dbReference type="EMBL" id="JJQT01000057">
    <property type="protein sequence ID" value="KKH81182.1"/>
    <property type="molecule type" value="Genomic_DNA"/>
</dbReference>
<dbReference type="Proteomes" id="UP000034001">
    <property type="component" value="Unassembled WGS sequence"/>
</dbReference>
<dbReference type="EMBL" id="JJQN01000104">
    <property type="protein sequence ID" value="KKH59171.1"/>
    <property type="molecule type" value="Genomic_DNA"/>
</dbReference>
<dbReference type="EMBL" id="JJQX01000192">
    <property type="protein sequence ID" value="KKH90922.1"/>
    <property type="molecule type" value="Genomic_DNA"/>
</dbReference>
<dbReference type="Proteomes" id="UP000034817">
    <property type="component" value="Unassembled WGS sequence"/>
</dbReference>
<evidence type="ECO:0000313" key="14">
    <source>
        <dbReference type="EMBL" id="KKG57109.1"/>
    </source>
</evidence>
<dbReference type="EMBL" id="JJRB01000126">
    <property type="protein sequence ID" value="KKI01183.1"/>
    <property type="molecule type" value="Genomic_DNA"/>
</dbReference>
<evidence type="ECO:0000313" key="23">
    <source>
        <dbReference type="EMBL" id="KKG82666.1"/>
    </source>
</evidence>
<evidence type="ECO:0000313" key="19">
    <source>
        <dbReference type="EMBL" id="KKG71082.1"/>
    </source>
</evidence>
<evidence type="ECO:0000313" key="55">
    <source>
        <dbReference type="EMBL" id="KKH97523.1"/>
    </source>
</evidence>
<evidence type="ECO:0000313" key="61">
    <source>
        <dbReference type="Proteomes" id="UP000033835"/>
    </source>
</evidence>
<dbReference type="EMBL" id="JJPQ01000129">
    <property type="protein sequence ID" value="KKG79631.1"/>
    <property type="molecule type" value="Genomic_DNA"/>
</dbReference>
<dbReference type="AlphaFoldDB" id="A0A0F8P0H3"/>
<evidence type="ECO:0000313" key="110">
    <source>
        <dbReference type="Proteomes" id="UP000034937"/>
    </source>
</evidence>
<dbReference type="EMBL" id="JJPV01000009">
    <property type="protein sequence ID" value="KKH03684.1"/>
    <property type="molecule type" value="Genomic_DNA"/>
</dbReference>
<evidence type="ECO:0000313" key="105">
    <source>
        <dbReference type="Proteomes" id="UP000034820"/>
    </source>
</evidence>
<dbReference type="EMBL" id="JJQK01000228">
    <property type="protein sequence ID" value="KKH46710.1"/>
    <property type="molecule type" value="Genomic_DNA"/>
</dbReference>
<evidence type="ECO:0000313" key="26">
    <source>
        <dbReference type="EMBL" id="KKG97347.1"/>
    </source>
</evidence>
<evidence type="ECO:0000313" key="53">
    <source>
        <dbReference type="EMBL" id="KKH89459.1"/>
    </source>
</evidence>
<evidence type="ECO:0000313" key="92">
    <source>
        <dbReference type="Proteomes" id="UP000034468"/>
    </source>
</evidence>
<evidence type="ECO:0000313" key="10">
    <source>
        <dbReference type="EMBL" id="KKG39715.1"/>
    </source>
</evidence>
<evidence type="ECO:0000313" key="22">
    <source>
        <dbReference type="EMBL" id="KKG79924.1"/>
    </source>
</evidence>
<evidence type="ECO:0000313" key="48">
    <source>
        <dbReference type="EMBL" id="KKH73281.1"/>
    </source>
</evidence>
<evidence type="ECO:0000313" key="60">
    <source>
        <dbReference type="Proteomes" id="UP000033814"/>
    </source>
</evidence>
<dbReference type="EMBL" id="JJPX01000087">
    <property type="protein sequence ID" value="KKH09905.1"/>
    <property type="molecule type" value="Genomic_DNA"/>
</dbReference>
<evidence type="ECO:0000313" key="9">
    <source>
        <dbReference type="EMBL" id="KKG36854.1"/>
    </source>
</evidence>
<evidence type="ECO:0000313" key="21">
    <source>
        <dbReference type="EMBL" id="KKG79631.1"/>
    </source>
</evidence>
<dbReference type="Proteomes" id="UP000034279">
    <property type="component" value="Unassembled WGS sequence"/>
</dbReference>
<dbReference type="Proteomes" id="UP000034925">
    <property type="component" value="Unassembled WGS sequence"/>
</dbReference>
<dbReference type="EMBL" id="JJQZ01000052">
    <property type="protein sequence ID" value="KKH97523.1"/>
    <property type="molecule type" value="Genomic_DNA"/>
</dbReference>
<reference evidence="60 61" key="1">
    <citation type="journal article" date="2015" name="ISME J.">
        <title>Genomic and phenotypic differentiation among Methanosarcina mazei populations from Columbia River sediment.</title>
        <authorList>
            <person name="Youngblut N.D."/>
            <person name="Wirth J.S."/>
            <person name="Henriksen J.R."/>
            <person name="Smith M."/>
            <person name="Simon H."/>
            <person name="Metcalf W.W."/>
            <person name="Whitaker R.J."/>
        </authorList>
    </citation>
    <scope>NUCLEOTIDE SEQUENCE [LARGE SCALE GENOMIC DNA]</scope>
    <source>
        <strain evidence="32 72">1.F.A.1A.3</strain>
        <strain evidence="34 102">1.F.A.1B.3</strain>
        <strain evidence="33 67">1.F.A.1B.4</strain>
        <strain evidence="35 79">1.F.A.2.8</strain>
        <strain evidence="37 108">1.F.M.0.5</strain>
        <strain evidence="36 86">1.H.A.0.1</strain>
        <strain evidence="40 103">1.H.A.1A.1</strain>
        <strain evidence="39 69">1.H.A.1A.3</strain>
        <strain evidence="38 100">1.H.A.1A.4</strain>
        <strain evidence="42 62">1.H.A.1A.6</strain>
        <strain evidence="41 83">1.H.A.2.1</strain>
        <strain evidence="43 80">1.H.A.2.3</strain>
        <strain evidence="44 91">1.H.A.2.6</strain>
        <strain evidence="47 101">1.H.A.2.7</strain>
        <strain evidence="45">1.H.A.2.8</strain>
        <strain evidence="46 66">1.H.M.0.1</strain>
        <strain evidence="48 109">1.H.M.1A.1</strain>
        <strain evidence="49 70">1.H.M.1A.2</strain>
        <strain evidence="50 106">1.H.M.1A.3</strain>
        <strain evidence="51 76">1.H.M.2.1</strain>
        <strain evidence="52 60">1.H.M.2.2</strain>
        <strain evidence="53 110">1.H.M.2.3</strain>
        <strain evidence="54 99">1.H.M.2.4</strain>
        <strain evidence="55 107">1.H.T.2.1</strain>
        <strain evidence="57 64">1.H.T.2.3</strain>
        <strain evidence="56 93">1.H.T.2.5</strain>
        <strain evidence="2 74">2.F.A.2.3</strain>
        <strain evidence="3 95">2.F.A.2.4</strain>
        <strain evidence="4 96">2.F.T.0.2</strain>
        <strain evidence="5 71">2.F.T.2.6</strain>
        <strain evidence="6 88">3.F.A.1A.1</strain>
        <strain evidence="8 63">3.F.A.1A.3</strain>
        <strain evidence="7 85">3.F.A.1B.1</strain>
        <strain evidence="9 94">3.F.A.2.12</strain>
        <strain evidence="10 98">3.F.A.2.3</strain>
        <strain evidence="11 75">3.F.A.2.5</strain>
        <strain evidence="12 78">3.F.A.2.6</strain>
        <strain evidence="13 81">3.F.A.2.7</strain>
        <strain evidence="15 77">3.F.T.1A.1</strain>
        <strain evidence="17 84">3.F.T.1A.2</strain>
        <strain evidence="14">3.F.T.1A.4</strain>
        <strain evidence="16 90">3.F.T.2.1</strain>
        <strain evidence="20">3.H.A.1A.1</strain>
        <strain evidence="18 73">3.H.A.1A.2</strain>
        <strain evidence="19 68">3.H.A.2.1</strain>
        <strain evidence="22 104">3.H.A.2.4</strain>
        <strain evidence="21 65">3.H.A.2.5</strain>
        <strain evidence="23 112">3.H.A.2.6</strain>
        <strain evidence="24 89">3.H.A.2.8</strain>
        <strain evidence="25 97">3.H.M.1A.1</strain>
        <strain evidence="27 92">3.H.M.1B.1</strain>
        <strain evidence="28 61">3.H.M.1B.2</strain>
        <strain evidence="26 82">3.H.M.1B.5</strain>
        <strain evidence="31 87">3.H.M.2.7</strain>
        <strain evidence="29 105">3.H.T.1A.1</strain>
        <strain evidence="30 111">3.H.T.1A.2</strain>
    </source>
</reference>
<evidence type="ECO:0000313" key="27">
    <source>
        <dbReference type="EMBL" id="KKH02643.1"/>
    </source>
</evidence>
<keyword evidence="1" id="KW-1133">Transmembrane helix</keyword>
<evidence type="ECO:0000313" key="68">
    <source>
        <dbReference type="Proteomes" id="UP000034001"/>
    </source>
</evidence>
<dbReference type="EMBL" id="JJPC01000156">
    <property type="protein sequence ID" value="KKG30480.1"/>
    <property type="molecule type" value="Genomic_DNA"/>
</dbReference>
<dbReference type="EMBL" id="JJQU01000174">
    <property type="protein sequence ID" value="KKH83247.1"/>
    <property type="molecule type" value="Genomic_DNA"/>
</dbReference>
<evidence type="ECO:0000313" key="72">
    <source>
        <dbReference type="Proteomes" id="UP000034064"/>
    </source>
</evidence>
<evidence type="ECO:0000313" key="56">
    <source>
        <dbReference type="EMBL" id="KKI01183.1"/>
    </source>
</evidence>
<dbReference type="EMBL" id="JJQA01000067">
    <property type="protein sequence ID" value="KKH16821.1"/>
    <property type="molecule type" value="Genomic_DNA"/>
</dbReference>
<dbReference type="EMBL" id="JJQS01000065">
    <property type="protein sequence ID" value="KKH75275.1"/>
    <property type="molecule type" value="Genomic_DNA"/>
</dbReference>
<evidence type="ECO:0000313" key="59">
    <source>
        <dbReference type="EMBL" id="QIB92941.1"/>
    </source>
</evidence>
<feature type="transmembrane region" description="Helical" evidence="1">
    <location>
        <begin position="12"/>
        <end position="30"/>
    </location>
</feature>
<evidence type="ECO:0000313" key="112">
    <source>
        <dbReference type="Proteomes" id="UP000034950"/>
    </source>
</evidence>
<evidence type="ECO:0000313" key="28">
    <source>
        <dbReference type="EMBL" id="KKH03684.1"/>
    </source>
</evidence>
<evidence type="ECO:0000313" key="24">
    <source>
        <dbReference type="EMBL" id="KKG88922.1"/>
    </source>
</evidence>
<evidence type="ECO:0000313" key="107">
    <source>
        <dbReference type="Proteomes" id="UP000034872"/>
    </source>
</evidence>
<keyword evidence="1" id="KW-0812">Transmembrane</keyword>
<dbReference type="Proteomes" id="UP000034872">
    <property type="component" value="Unassembled WGS sequence"/>
</dbReference>
<evidence type="ECO:0000313" key="90">
    <source>
        <dbReference type="Proteomes" id="UP000034424"/>
    </source>
</evidence>
<dbReference type="EMBL" id="JJPU01000012">
    <property type="protein sequence ID" value="KKH02643.1"/>
    <property type="molecule type" value="Genomic_DNA"/>
</dbReference>
<evidence type="ECO:0000313" key="57">
    <source>
        <dbReference type="EMBL" id="KKI06062.1"/>
    </source>
</evidence>
<evidence type="ECO:0000313" key="73">
    <source>
        <dbReference type="Proteomes" id="UP000034074"/>
    </source>
</evidence>
<evidence type="ECO:0000313" key="83">
    <source>
        <dbReference type="Proteomes" id="UP000034259"/>
    </source>
</evidence>
<dbReference type="Proteomes" id="UP000033987">
    <property type="component" value="Unassembled WGS sequence"/>
</dbReference>
<evidence type="ECO:0000313" key="12">
    <source>
        <dbReference type="EMBL" id="KKG47700.1"/>
    </source>
</evidence>
<dbReference type="Proteomes" id="UP000033878">
    <property type="component" value="Unassembled WGS sequence"/>
</dbReference>
<sequence>MVNTTGIPVFEYAIVFGLVLFLLIKDILSVSEVQRKTIISSLNMVIGPLLVLFIATVVYKIIEIL</sequence>
<evidence type="ECO:0000313" key="41">
    <source>
        <dbReference type="EMBL" id="KKH46710.1"/>
    </source>
</evidence>
<evidence type="ECO:0000313" key="64">
    <source>
        <dbReference type="Proteomes" id="UP000033885"/>
    </source>
</evidence>
<dbReference type="EMBL" id="CP029709">
    <property type="protein sequence ID" value="QCR17870.1"/>
    <property type="molecule type" value="Genomic_DNA"/>
</dbReference>
<evidence type="ECO:0000313" key="47">
    <source>
        <dbReference type="EMBL" id="KKH67847.1"/>
    </source>
</evidence>
<dbReference type="EMBL" id="JJPM01000155">
    <property type="protein sequence ID" value="KKG75047.1"/>
    <property type="molecule type" value="Genomic_DNA"/>
</dbReference>
<evidence type="ECO:0000313" key="70">
    <source>
        <dbReference type="Proteomes" id="UP000034040"/>
    </source>
</evidence>
<evidence type="ECO:0000313" key="82">
    <source>
        <dbReference type="Proteomes" id="UP000034253"/>
    </source>
</evidence>
<dbReference type="Proteomes" id="UP000034692">
    <property type="component" value="Unassembled WGS sequence"/>
</dbReference>
<evidence type="ECO:0000313" key="40">
    <source>
        <dbReference type="EMBL" id="KKH40206.1"/>
    </source>
</evidence>
<evidence type="ECO:0000313" key="43">
    <source>
        <dbReference type="EMBL" id="KKH57273.1"/>
    </source>
</evidence>
<evidence type="ECO:0000313" key="103">
    <source>
        <dbReference type="Proteomes" id="UP000034758"/>
    </source>
</evidence>
<evidence type="ECO:0000313" key="30">
    <source>
        <dbReference type="EMBL" id="KKH06307.1"/>
    </source>
</evidence>
<dbReference type="Proteomes" id="UP000034338">
    <property type="component" value="Unassembled WGS sequence"/>
</dbReference>
<dbReference type="Proteomes" id="UP000034842">
    <property type="component" value="Unassembled WGS sequence"/>
</dbReference>
<evidence type="ECO:0000313" key="75">
    <source>
        <dbReference type="Proteomes" id="UP000034151"/>
    </source>
</evidence>
<evidence type="ECO:0000256" key="1">
    <source>
        <dbReference type="SAM" id="Phobius"/>
    </source>
</evidence>
<dbReference type="Proteomes" id="UP000034243">
    <property type="component" value="Unassembled WGS sequence"/>
</dbReference>
<evidence type="ECO:0000313" key="39">
    <source>
        <dbReference type="EMBL" id="KKH37023.1"/>
    </source>
</evidence>
<feature type="transmembrane region" description="Helical" evidence="1">
    <location>
        <begin position="42"/>
        <end position="62"/>
    </location>
</feature>
<dbReference type="Proteomes" id="UP000034944">
    <property type="component" value="Unassembled WGS sequence"/>
</dbReference>
<dbReference type="EMBL" id="JJPW01000109">
    <property type="protein sequence ID" value="KKG97347.1"/>
    <property type="molecule type" value="Genomic_DNA"/>
</dbReference>
<dbReference type="Proteomes" id="UP000034399">
    <property type="component" value="Unassembled WGS sequence"/>
</dbReference>
<evidence type="ECO:0000313" key="88">
    <source>
        <dbReference type="Proteomes" id="UP000034399"/>
    </source>
</evidence>
<dbReference type="EMBL" id="JJQB01000027">
    <property type="protein sequence ID" value="KKH22686.1"/>
    <property type="molecule type" value="Genomic_DNA"/>
</dbReference>
<dbReference type="EMBL" id="JJQF01000039">
    <property type="protein sequence ID" value="KKH32961.1"/>
    <property type="molecule type" value="Genomic_DNA"/>
</dbReference>
<evidence type="ECO:0000313" key="99">
    <source>
        <dbReference type="Proteomes" id="UP000034668"/>
    </source>
</evidence>
<evidence type="ECO:0000313" key="65">
    <source>
        <dbReference type="Proteomes" id="UP000033889"/>
    </source>
</evidence>
<dbReference type="EMBL" id="JJQC01000109">
    <property type="protein sequence ID" value="KKH19825.1"/>
    <property type="molecule type" value="Genomic_DNA"/>
</dbReference>
<dbReference type="EMBL" id="JJPK01000136">
    <property type="protein sequence ID" value="KKG57109.1"/>
    <property type="molecule type" value="Genomic_DNA"/>
</dbReference>
<dbReference type="Proteomes" id="UP000034597">
    <property type="component" value="Unassembled WGS sequence"/>
</dbReference>
<evidence type="ECO:0000313" key="98">
    <source>
        <dbReference type="Proteomes" id="UP000034667"/>
    </source>
</evidence>
<evidence type="ECO:0000313" key="35">
    <source>
        <dbReference type="EMBL" id="KKH27795.1"/>
    </source>
</evidence>
<evidence type="ECO:0000313" key="42">
    <source>
        <dbReference type="EMBL" id="KKH48506.1"/>
    </source>
</evidence>
<evidence type="ECO:0000313" key="114">
    <source>
        <dbReference type="Proteomes" id="UP000467371"/>
    </source>
</evidence>
<dbReference type="EMBL" id="JJQJ01000116">
    <property type="protein sequence ID" value="KKH48506.1"/>
    <property type="molecule type" value="Genomic_DNA"/>
</dbReference>
<dbReference type="EMBL" id="JJQO01000073">
    <property type="protein sequence ID" value="KKH67847.1"/>
    <property type="molecule type" value="Genomic_DNA"/>
</dbReference>
<evidence type="ECO:0000313" key="104">
    <source>
        <dbReference type="Proteomes" id="UP000034817"/>
    </source>
</evidence>
<dbReference type="Proteomes" id="UP000034937">
    <property type="component" value="Unassembled WGS sequence"/>
</dbReference>
<evidence type="ECO:0000313" key="51">
    <source>
        <dbReference type="EMBL" id="KKH83247.1"/>
    </source>
</evidence>
<evidence type="ECO:0000313" key="85">
    <source>
        <dbReference type="Proteomes" id="UP000034298"/>
    </source>
</evidence>
<dbReference type="Proteomes" id="UP000034820">
    <property type="component" value="Unassembled WGS sequence"/>
</dbReference>
<reference evidence="59 114" key="3">
    <citation type="journal article" date="2020" name="Environ. Microbiol. Rep.">
        <title>Redox cycling of Fe(II) and Fe(III) in magnetite accelerates aceticlastic methanogenesis by Methanosarcina mazei.</title>
        <authorList>
            <person name="Wang H."/>
            <person name="Byrne J.M."/>
            <person name="Liu P."/>
            <person name="Liu J."/>
            <person name="Dong X."/>
            <person name="Lu Y."/>
        </authorList>
    </citation>
    <scope>NUCLEOTIDE SEQUENCE [LARGE SCALE GENOMIC DNA]</scope>
    <source>
        <strain evidence="59">Zm-15</strain>
        <strain evidence="114">zm-15</strain>
    </source>
</reference>
<dbReference type="EMBL" id="JJPS01000134">
    <property type="protein sequence ID" value="KKG88922.1"/>
    <property type="molecule type" value="Genomic_DNA"/>
</dbReference>
<dbReference type="Proteomes" id="UP000034195">
    <property type="component" value="Unassembled WGS sequence"/>
</dbReference>
<dbReference type="EMBL" id="JJQI01000112">
    <property type="protein sequence ID" value="KKH36185.1"/>
    <property type="molecule type" value="Genomic_DNA"/>
</dbReference>
<dbReference type="Proteomes" id="UP000467371">
    <property type="component" value="Chromosome"/>
</dbReference>
<evidence type="ECO:0000313" key="108">
    <source>
        <dbReference type="Proteomes" id="UP000034921"/>
    </source>
</evidence>
<evidence type="ECO:0000313" key="38">
    <source>
        <dbReference type="EMBL" id="KKH36185.1"/>
    </source>
</evidence>
<dbReference type="Proteomes" id="UP000034047">
    <property type="component" value="Unassembled WGS sequence"/>
</dbReference>
<evidence type="ECO:0000313" key="111">
    <source>
        <dbReference type="Proteomes" id="UP000034944"/>
    </source>
</evidence>
<evidence type="ECO:0000313" key="25">
    <source>
        <dbReference type="EMBL" id="KKG92322.1"/>
    </source>
</evidence>
<dbReference type="Proteomes" id="UP000034152">
    <property type="component" value="Unassembled WGS sequence"/>
</dbReference>
<dbReference type="EMBL" id="JJPI01000020">
    <property type="protein sequence ID" value="KKG57492.1"/>
    <property type="molecule type" value="Genomic_DNA"/>
</dbReference>
<dbReference type="Proteomes" id="UP000034298">
    <property type="component" value="Unassembled WGS sequence"/>
</dbReference>
<evidence type="ECO:0000313" key="18">
    <source>
        <dbReference type="EMBL" id="KKG70619.1"/>
    </source>
</evidence>
<evidence type="ECO:0000313" key="86">
    <source>
        <dbReference type="Proteomes" id="UP000034338"/>
    </source>
</evidence>
<evidence type="ECO:0000313" key="58">
    <source>
        <dbReference type="EMBL" id="QCR17870.1"/>
    </source>
</evidence>
<dbReference type="Proteomes" id="UP000034227">
    <property type="component" value="Unassembled WGS sequence"/>
</dbReference>
<evidence type="ECO:0000313" key="29">
    <source>
        <dbReference type="EMBL" id="KKH05863.1"/>
    </source>
</evidence>
<evidence type="ECO:0000313" key="50">
    <source>
        <dbReference type="EMBL" id="KKH81182.1"/>
    </source>
</evidence>
<dbReference type="Proteomes" id="UP000034424">
    <property type="component" value="Unassembled WGS sequence"/>
</dbReference>
<evidence type="ECO:0000313" key="33">
    <source>
        <dbReference type="EMBL" id="KKH19825.1"/>
    </source>
</evidence>
<dbReference type="Proteomes" id="UP000034657">
    <property type="component" value="Unassembled WGS sequence"/>
</dbReference>
<evidence type="ECO:0000313" key="20">
    <source>
        <dbReference type="EMBL" id="KKG75047.1"/>
    </source>
</evidence>
<dbReference type="Proteomes" id="UP000034758">
    <property type="component" value="Unassembled WGS sequence"/>
</dbReference>
<evidence type="ECO:0000313" key="31">
    <source>
        <dbReference type="EMBL" id="KKH09905.1"/>
    </source>
</evidence>
<dbReference type="Proteomes" id="UP000034142">
    <property type="component" value="Unassembled WGS sequence"/>
</dbReference>
<dbReference type="EMBL" id="JJPO01000126">
    <property type="protein sequence ID" value="KKG71082.1"/>
    <property type="molecule type" value="Genomic_DNA"/>
</dbReference>
<dbReference type="Proteomes" id="UP000034253">
    <property type="component" value="Unassembled WGS sequence"/>
</dbReference>
<dbReference type="Proteomes" id="UP000033864">
    <property type="component" value="Unassembled WGS sequence"/>
</dbReference>
<evidence type="ECO:0000313" key="6">
    <source>
        <dbReference type="EMBL" id="KKG28009.1"/>
    </source>
</evidence>
<dbReference type="Proteomes" id="UP000034566">
    <property type="component" value="Unassembled WGS sequence"/>
</dbReference>
<dbReference type="EMBL" id="JJPG01000145">
    <property type="protein sequence ID" value="KKG47700.1"/>
    <property type="molecule type" value="Genomic_DNA"/>
</dbReference>
<dbReference type="Proteomes" id="UP000034040">
    <property type="component" value="Unassembled WGS sequence"/>
</dbReference>
<dbReference type="EMBL" id="JJPT01000056">
    <property type="protein sequence ID" value="KKG92322.1"/>
    <property type="molecule type" value="Genomic_DNA"/>
</dbReference>
<evidence type="ECO:0000313" key="91">
    <source>
        <dbReference type="Proteomes" id="UP000034450"/>
    </source>
</evidence>
<dbReference type="EMBL" id="JJPR01000154">
    <property type="protein sequence ID" value="KKG82666.1"/>
    <property type="molecule type" value="Genomic_DNA"/>
</dbReference>
<dbReference type="Proteomes" id="UP000034733">
    <property type="component" value="Unassembled WGS sequence"/>
</dbReference>